<dbReference type="SUPFAM" id="SSF53335">
    <property type="entry name" value="S-adenosyl-L-methionine-dependent methyltransferases"/>
    <property type="match status" value="1"/>
</dbReference>
<dbReference type="Gene3D" id="3.40.50.150">
    <property type="entry name" value="Vaccinia Virus protein VP39"/>
    <property type="match status" value="1"/>
</dbReference>
<dbReference type="GO" id="GO:0008168">
    <property type="term" value="F:methyltransferase activity"/>
    <property type="evidence" value="ECO:0007669"/>
    <property type="project" value="UniProtKB-KW"/>
</dbReference>
<dbReference type="AlphaFoldDB" id="A0A239NVY6"/>
<protein>
    <submittedName>
        <fullName evidence="5">Methyltransferase domain-containing protein</fullName>
    </submittedName>
</protein>
<keyword evidence="1 5" id="KW-0489">Methyltransferase</keyword>
<accession>A0A239NVY6</accession>
<dbReference type="CDD" id="cd02440">
    <property type="entry name" value="AdoMet_MTases"/>
    <property type="match status" value="1"/>
</dbReference>
<reference evidence="5 6" key="1">
    <citation type="submission" date="2017-06" db="EMBL/GenBank/DDBJ databases">
        <authorList>
            <person name="Kim H.J."/>
            <person name="Triplett B.A."/>
        </authorList>
    </citation>
    <scope>NUCLEOTIDE SEQUENCE [LARGE SCALE GENOMIC DNA]</scope>
    <source>
        <strain evidence="5 6">CGMCC 4.5593</strain>
    </source>
</reference>
<keyword evidence="2 5" id="KW-0808">Transferase</keyword>
<dbReference type="EMBL" id="FZPH01000011">
    <property type="protein sequence ID" value="SNT58900.1"/>
    <property type="molecule type" value="Genomic_DNA"/>
</dbReference>
<keyword evidence="6" id="KW-1185">Reference proteome</keyword>
<evidence type="ECO:0000313" key="5">
    <source>
        <dbReference type="EMBL" id="SNT58900.1"/>
    </source>
</evidence>
<organism evidence="5 6">
    <name type="scientific">Asanoa hainanensis</name>
    <dbReference type="NCBI Taxonomy" id="560556"/>
    <lineage>
        <taxon>Bacteria</taxon>
        <taxon>Bacillati</taxon>
        <taxon>Actinomycetota</taxon>
        <taxon>Actinomycetes</taxon>
        <taxon>Micromonosporales</taxon>
        <taxon>Micromonosporaceae</taxon>
        <taxon>Asanoa</taxon>
    </lineage>
</organism>
<dbReference type="GO" id="GO:0032259">
    <property type="term" value="P:methylation"/>
    <property type="evidence" value="ECO:0007669"/>
    <property type="project" value="UniProtKB-KW"/>
</dbReference>
<gene>
    <name evidence="5" type="ORF">SAMN05421812_11186</name>
</gene>
<dbReference type="Proteomes" id="UP000198362">
    <property type="component" value="Unassembled WGS sequence"/>
</dbReference>
<evidence type="ECO:0000256" key="3">
    <source>
        <dbReference type="ARBA" id="ARBA00022691"/>
    </source>
</evidence>
<feature type="domain" description="Methyltransferase" evidence="4">
    <location>
        <begin position="36"/>
        <end position="117"/>
    </location>
</feature>
<evidence type="ECO:0000313" key="6">
    <source>
        <dbReference type="Proteomes" id="UP000198362"/>
    </source>
</evidence>
<evidence type="ECO:0000256" key="2">
    <source>
        <dbReference type="ARBA" id="ARBA00022679"/>
    </source>
</evidence>
<proteinExistence type="predicted"/>
<dbReference type="InterPro" id="IPR029063">
    <property type="entry name" value="SAM-dependent_MTases_sf"/>
</dbReference>
<dbReference type="PANTHER" id="PTHR43464:SF19">
    <property type="entry name" value="UBIQUINONE BIOSYNTHESIS O-METHYLTRANSFERASE, MITOCHONDRIAL"/>
    <property type="match status" value="1"/>
</dbReference>
<name>A0A239NVY6_9ACTN</name>
<evidence type="ECO:0000256" key="1">
    <source>
        <dbReference type="ARBA" id="ARBA00022603"/>
    </source>
</evidence>
<sequence length="198" mass="20560">MDYDEIYRHGAAPWEIGGPQPALAAVLDRGVGGPRVLDLGCGTGELALALARLGLDVTGVDISPVAIDLARAKAADAGLAIHFEVDDATSLPAAEFDAIFDSGLLHNLHRENADATAAYLALLPTLAAPAATLHVLGVSAAAGGDWTMTEEFLRATFAEPTWTDTRVTDIEVFATVDGADLTMPGFLLTTVRKPPSVG</sequence>
<keyword evidence="3" id="KW-0949">S-adenosyl-L-methionine</keyword>
<dbReference type="OrthoDB" id="4228691at2"/>
<dbReference type="InterPro" id="IPR041698">
    <property type="entry name" value="Methyltransf_25"/>
</dbReference>
<dbReference type="PANTHER" id="PTHR43464">
    <property type="entry name" value="METHYLTRANSFERASE"/>
    <property type="match status" value="1"/>
</dbReference>
<dbReference type="RefSeq" id="WP_089252988.1">
    <property type="nucleotide sequence ID" value="NZ_FZPH01000011.1"/>
</dbReference>
<evidence type="ECO:0000259" key="4">
    <source>
        <dbReference type="Pfam" id="PF13649"/>
    </source>
</evidence>
<dbReference type="Pfam" id="PF13649">
    <property type="entry name" value="Methyltransf_25"/>
    <property type="match status" value="1"/>
</dbReference>